<dbReference type="AlphaFoldDB" id="K1TMV2"/>
<sequence length="40" mass="4626">MLLMKMYRFKDENGTREELDIPAEEAEKAQALNKELVEAA</sequence>
<name>K1TMV2_9ZZZZ</name>
<evidence type="ECO:0000313" key="1">
    <source>
        <dbReference type="EMBL" id="EKC67590.1"/>
    </source>
</evidence>
<gene>
    <name evidence="1" type="ORF">OBE_05370</name>
</gene>
<dbReference type="EMBL" id="AJWZ01003666">
    <property type="protein sequence ID" value="EKC67590.1"/>
    <property type="molecule type" value="Genomic_DNA"/>
</dbReference>
<protein>
    <submittedName>
        <fullName evidence="1">Uncharacterized protein</fullName>
    </submittedName>
</protein>
<accession>K1TMV2</accession>
<reference evidence="1" key="1">
    <citation type="journal article" date="2013" name="Environ. Microbiol.">
        <title>Microbiota from the distal guts of lean and obese adolescents exhibit partial functional redundancy besides clear differences in community structure.</title>
        <authorList>
            <person name="Ferrer M."/>
            <person name="Ruiz A."/>
            <person name="Lanza F."/>
            <person name="Haange S.B."/>
            <person name="Oberbach A."/>
            <person name="Till H."/>
            <person name="Bargiela R."/>
            <person name="Campoy C."/>
            <person name="Segura M.T."/>
            <person name="Richter M."/>
            <person name="von Bergen M."/>
            <person name="Seifert J."/>
            <person name="Suarez A."/>
        </authorList>
    </citation>
    <scope>NUCLEOTIDE SEQUENCE</scope>
</reference>
<proteinExistence type="predicted"/>
<feature type="non-terminal residue" evidence="1">
    <location>
        <position position="40"/>
    </location>
</feature>
<organism evidence="1">
    <name type="scientific">human gut metagenome</name>
    <dbReference type="NCBI Taxonomy" id="408170"/>
    <lineage>
        <taxon>unclassified sequences</taxon>
        <taxon>metagenomes</taxon>
        <taxon>organismal metagenomes</taxon>
    </lineage>
</organism>
<comment type="caution">
    <text evidence="1">The sequence shown here is derived from an EMBL/GenBank/DDBJ whole genome shotgun (WGS) entry which is preliminary data.</text>
</comment>